<dbReference type="AlphaFoldDB" id="A4RUB7"/>
<evidence type="ECO:0000313" key="2">
    <source>
        <dbReference type="EMBL" id="ABO94935.1"/>
    </source>
</evidence>
<dbReference type="SMART" id="SM00450">
    <property type="entry name" value="RHOD"/>
    <property type="match status" value="1"/>
</dbReference>
<dbReference type="InterPro" id="IPR036873">
    <property type="entry name" value="Rhodanese-like_dom_sf"/>
</dbReference>
<dbReference type="HOGENOM" id="CLU_038878_1_2_1"/>
<sequence>ATVDEDAPKYQLITFFRFAAIEDPVAEVERHRAHIERRGWELRGRIYVNEQGINAQMSGRGREGEEYAQWVESDARFAGMRISVYPMDAQAHPRLALRYKPNLVQLEGGTNHLPLTDREKRAKPNGYEWDVGHFRGAERPVQESFRETVYTNVQDGLGPLANVDKEKPIMMYCTGGIRCDVYSTVLREQGYKNVMTLEGGVQAYFDEYGKRDDQLWDNHLFVFDSRLAMAPDGRPSAELGEAAATLRCYCCGDSSAPPPHRNCPNVDCNRLFLVCSKCTDKLDGFCCEECTKSAHVRPQLVVPGRYEKY</sequence>
<evidence type="ECO:0000313" key="3">
    <source>
        <dbReference type="Proteomes" id="UP000001568"/>
    </source>
</evidence>
<proteinExistence type="predicted"/>
<protein>
    <recommendedName>
        <fullName evidence="1">Rhodanese domain-containing protein</fullName>
    </recommendedName>
</protein>
<dbReference type="SUPFAM" id="SSF52821">
    <property type="entry name" value="Rhodanese/Cell cycle control phosphatase"/>
    <property type="match status" value="1"/>
</dbReference>
<dbReference type="eggNOG" id="ENOG502QPZW">
    <property type="taxonomic scope" value="Eukaryota"/>
</dbReference>
<dbReference type="OMA" id="VDFRNHY"/>
<reference evidence="2 3" key="1">
    <citation type="journal article" date="2007" name="Proc. Natl. Acad. Sci. U.S.A.">
        <title>The tiny eukaryote Ostreococcus provides genomic insights into the paradox of plankton speciation.</title>
        <authorList>
            <person name="Palenik B."/>
            <person name="Grimwood J."/>
            <person name="Aerts A."/>
            <person name="Rouze P."/>
            <person name="Salamov A."/>
            <person name="Putnam N."/>
            <person name="Dupont C."/>
            <person name="Jorgensen R."/>
            <person name="Derelle E."/>
            <person name="Rombauts S."/>
            <person name="Zhou K."/>
            <person name="Otillar R."/>
            <person name="Merchant S.S."/>
            <person name="Podell S."/>
            <person name="Gaasterland T."/>
            <person name="Napoli C."/>
            <person name="Gendler K."/>
            <person name="Manuell A."/>
            <person name="Tai V."/>
            <person name="Vallon O."/>
            <person name="Piganeau G."/>
            <person name="Jancek S."/>
            <person name="Heijde M."/>
            <person name="Jabbari K."/>
            <person name="Bowler C."/>
            <person name="Lohr M."/>
            <person name="Robbens S."/>
            <person name="Werner G."/>
            <person name="Dubchak I."/>
            <person name="Pazour G.J."/>
            <person name="Ren Q."/>
            <person name="Paulsen I."/>
            <person name="Delwiche C."/>
            <person name="Schmutz J."/>
            <person name="Rokhsar D."/>
            <person name="Van de Peer Y."/>
            <person name="Moreau H."/>
            <person name="Grigoriev I.V."/>
        </authorList>
    </citation>
    <scope>NUCLEOTIDE SEQUENCE [LARGE SCALE GENOMIC DNA]</scope>
    <source>
        <strain evidence="2 3">CCE9901</strain>
    </source>
</reference>
<dbReference type="Pfam" id="PF00581">
    <property type="entry name" value="Rhodanese"/>
    <property type="match status" value="1"/>
</dbReference>
<feature type="domain" description="Rhodanese" evidence="1">
    <location>
        <begin position="124"/>
        <end position="213"/>
    </location>
</feature>
<dbReference type="Gene3D" id="3.40.250.10">
    <property type="entry name" value="Rhodanese-like domain"/>
    <property type="match status" value="1"/>
</dbReference>
<feature type="non-terminal residue" evidence="2">
    <location>
        <position position="1"/>
    </location>
</feature>
<dbReference type="OrthoDB" id="25002at2759"/>
<dbReference type="PROSITE" id="PS50206">
    <property type="entry name" value="RHODANESE_3"/>
    <property type="match status" value="1"/>
</dbReference>
<gene>
    <name evidence="2" type="ORF">OSTLU_4067</name>
</gene>
<name>A4RUB7_OSTLU</name>
<dbReference type="RefSeq" id="XP_001416642.1">
    <property type="nucleotide sequence ID" value="XM_001416605.1"/>
</dbReference>
<dbReference type="EMBL" id="CP000583">
    <property type="protein sequence ID" value="ABO94935.1"/>
    <property type="molecule type" value="Genomic_DNA"/>
</dbReference>
<dbReference type="PANTHER" id="PTHR43268">
    <property type="entry name" value="THIOSULFATE SULFURTRANSFERASE/RHODANESE-LIKE DOMAIN-CONTAINING PROTEIN 2"/>
    <property type="match status" value="1"/>
</dbReference>
<dbReference type="InterPro" id="IPR001763">
    <property type="entry name" value="Rhodanese-like_dom"/>
</dbReference>
<dbReference type="Gene3D" id="3.30.70.100">
    <property type="match status" value="1"/>
</dbReference>
<dbReference type="InterPro" id="IPR040503">
    <property type="entry name" value="TRHO_N"/>
</dbReference>
<dbReference type="InterPro" id="IPR022111">
    <property type="entry name" value="Rhodanese_C"/>
</dbReference>
<dbReference type="Gramene" id="ABO94935">
    <property type="protein sequence ID" value="ABO94935"/>
    <property type="gene ID" value="OSTLU_4067"/>
</dbReference>
<dbReference type="Proteomes" id="UP000001568">
    <property type="component" value="Chromosome 3"/>
</dbReference>
<dbReference type="GeneID" id="5000769"/>
<dbReference type="Pfam" id="PF12368">
    <property type="entry name" value="Rhodanese_C"/>
    <property type="match status" value="1"/>
</dbReference>
<feature type="non-terminal residue" evidence="2">
    <location>
        <position position="309"/>
    </location>
</feature>
<accession>A4RUB7</accession>
<dbReference type="Pfam" id="PF17773">
    <property type="entry name" value="UPF0176_N"/>
    <property type="match status" value="1"/>
</dbReference>
<dbReference type="PANTHER" id="PTHR43268:SF3">
    <property type="entry name" value="RHODANESE-LIKE DOMAIN-CONTAINING PROTEIN 7-RELATED"/>
    <property type="match status" value="1"/>
</dbReference>
<evidence type="ECO:0000259" key="1">
    <source>
        <dbReference type="PROSITE" id="PS50206"/>
    </source>
</evidence>
<dbReference type="KEGG" id="olu:OSTLU_4067"/>
<keyword evidence="3" id="KW-1185">Reference proteome</keyword>
<dbReference type="InterPro" id="IPR020936">
    <property type="entry name" value="TrhO"/>
</dbReference>
<organism evidence="2 3">
    <name type="scientific">Ostreococcus lucimarinus (strain CCE9901)</name>
    <dbReference type="NCBI Taxonomy" id="436017"/>
    <lineage>
        <taxon>Eukaryota</taxon>
        <taxon>Viridiplantae</taxon>
        <taxon>Chlorophyta</taxon>
        <taxon>Mamiellophyceae</taxon>
        <taxon>Mamiellales</taxon>
        <taxon>Bathycoccaceae</taxon>
        <taxon>Ostreococcus</taxon>
    </lineage>
</organism>